<feature type="domain" description="Pectinesterase catalytic" evidence="6">
    <location>
        <begin position="49"/>
        <end position="331"/>
    </location>
</feature>
<comment type="catalytic activity">
    <reaction evidence="5">
        <text>[(1-&gt;4)-alpha-D-galacturonosyl methyl ester](n) + n H2O = [(1-&gt;4)-alpha-D-galacturonosyl](n) + n methanol + n H(+)</text>
        <dbReference type="Rhea" id="RHEA:22380"/>
        <dbReference type="Rhea" id="RHEA-COMP:14570"/>
        <dbReference type="Rhea" id="RHEA-COMP:14573"/>
        <dbReference type="ChEBI" id="CHEBI:15377"/>
        <dbReference type="ChEBI" id="CHEBI:15378"/>
        <dbReference type="ChEBI" id="CHEBI:17790"/>
        <dbReference type="ChEBI" id="CHEBI:140522"/>
        <dbReference type="ChEBI" id="CHEBI:140523"/>
        <dbReference type="EC" id="3.1.1.11"/>
    </reaction>
</comment>
<dbReference type="GO" id="GO:0045490">
    <property type="term" value="P:pectin catabolic process"/>
    <property type="evidence" value="ECO:0007669"/>
    <property type="project" value="UniProtKB-UniRule"/>
</dbReference>
<evidence type="ECO:0000313" key="7">
    <source>
        <dbReference type="EMBL" id="TCN72797.1"/>
    </source>
</evidence>
<dbReference type="InterPro" id="IPR033131">
    <property type="entry name" value="Pectinesterase_Asp_AS"/>
</dbReference>
<keyword evidence="2 5" id="KW-0378">Hydrolase</keyword>
<feature type="active site" evidence="4">
    <location>
        <position position="202"/>
    </location>
</feature>
<dbReference type="InterPro" id="IPR011050">
    <property type="entry name" value="Pectin_lyase_fold/virulence"/>
</dbReference>
<evidence type="ECO:0000259" key="6">
    <source>
        <dbReference type="Pfam" id="PF01095"/>
    </source>
</evidence>
<dbReference type="Pfam" id="PF01095">
    <property type="entry name" value="Pectinesterase"/>
    <property type="match status" value="1"/>
</dbReference>
<evidence type="ECO:0000256" key="5">
    <source>
        <dbReference type="RuleBase" id="RU000589"/>
    </source>
</evidence>
<name>A0A4R2EY17_9BACT</name>
<dbReference type="EMBL" id="SLWB01000001">
    <property type="protein sequence ID" value="TCN72797.1"/>
    <property type="molecule type" value="Genomic_DNA"/>
</dbReference>
<dbReference type="Gene3D" id="2.160.20.10">
    <property type="entry name" value="Single-stranded right-handed beta-helix, Pectin lyase-like"/>
    <property type="match status" value="1"/>
</dbReference>
<keyword evidence="3 5" id="KW-0063">Aspartyl esterase</keyword>
<dbReference type="InterPro" id="IPR012334">
    <property type="entry name" value="Pectin_lyas_fold"/>
</dbReference>
<organism evidence="7 8">
    <name type="scientific">Acetobacteroides hydrogenigenes</name>
    <dbReference type="NCBI Taxonomy" id="979970"/>
    <lineage>
        <taxon>Bacteria</taxon>
        <taxon>Pseudomonadati</taxon>
        <taxon>Bacteroidota</taxon>
        <taxon>Bacteroidia</taxon>
        <taxon>Bacteroidales</taxon>
        <taxon>Rikenellaceae</taxon>
        <taxon>Acetobacteroides</taxon>
    </lineage>
</organism>
<accession>A0A4R2EY17</accession>
<proteinExistence type="inferred from homology"/>
<dbReference type="SUPFAM" id="SSF51126">
    <property type="entry name" value="Pectin lyase-like"/>
    <property type="match status" value="1"/>
</dbReference>
<keyword evidence="8" id="KW-1185">Reference proteome</keyword>
<evidence type="ECO:0000256" key="3">
    <source>
        <dbReference type="ARBA" id="ARBA00023085"/>
    </source>
</evidence>
<dbReference type="InterPro" id="IPR000070">
    <property type="entry name" value="Pectinesterase_cat"/>
</dbReference>
<evidence type="ECO:0000256" key="4">
    <source>
        <dbReference type="PROSITE-ProRule" id="PRU10040"/>
    </source>
</evidence>
<sequence>MMHCNTYANECNHASSIRQLKTNYFRMKSITFLLLFFTSLLSFGKERIIVVSQKGDGNFTTIQQAFDAVASGSSSYTRIKVKPGIYSEKVVLGQDKQRIIVEGEDATKTTITWADHTGKVVNGDTINTYSSWSASIRANEVVFSNITFENSAGPVGQAVACEVLGDKVVFKGCRFLGNQDTFFTRGPGRIYLEDCYIEGTTDFIFGTSIAVFERCTIHSKKNSYVTAASTPEGNRYGYIFFRCKLTGNDEATKVYLGRPWRSFAKTIFVSCELGGHILPEGWHNWNKKDAEKTAFYAEYQSTGAGASPSTRAPWTKQLSKNEADELTLANIFGKDGYRKGYDDNWNPSSLLKRIK</sequence>
<dbReference type="PROSITE" id="PS00503">
    <property type="entry name" value="PECTINESTERASE_2"/>
    <property type="match status" value="1"/>
</dbReference>
<gene>
    <name evidence="7" type="ORF">CLV25_10115</name>
</gene>
<reference evidence="7 8" key="1">
    <citation type="submission" date="2019-03" db="EMBL/GenBank/DDBJ databases">
        <title>Genomic Encyclopedia of Archaeal and Bacterial Type Strains, Phase II (KMG-II): from individual species to whole genera.</title>
        <authorList>
            <person name="Goeker M."/>
        </authorList>
    </citation>
    <scope>NUCLEOTIDE SEQUENCE [LARGE SCALE GENOMIC DNA]</scope>
    <source>
        <strain evidence="7 8">RL-C</strain>
    </source>
</reference>
<protein>
    <recommendedName>
        <fullName evidence="5">Pectinesterase</fullName>
        <ecNumber evidence="5">3.1.1.11</ecNumber>
    </recommendedName>
</protein>
<dbReference type="AlphaFoldDB" id="A0A4R2EY17"/>
<dbReference type="PANTHER" id="PTHR31321">
    <property type="entry name" value="ACYL-COA THIOESTER HYDROLASE YBHC-RELATED"/>
    <property type="match status" value="1"/>
</dbReference>
<evidence type="ECO:0000256" key="1">
    <source>
        <dbReference type="ARBA" id="ARBA00008891"/>
    </source>
</evidence>
<dbReference type="PANTHER" id="PTHR31321:SF57">
    <property type="entry name" value="PECTINESTERASE 53-RELATED"/>
    <property type="match status" value="1"/>
</dbReference>
<evidence type="ECO:0000256" key="2">
    <source>
        <dbReference type="ARBA" id="ARBA00022801"/>
    </source>
</evidence>
<dbReference type="Proteomes" id="UP000294830">
    <property type="component" value="Unassembled WGS sequence"/>
</dbReference>
<comment type="pathway">
    <text evidence="5">Glycan metabolism; pectin degradation; 2-dehydro-3-deoxy-D-gluconate from pectin: step 1/5.</text>
</comment>
<dbReference type="GO" id="GO:0030599">
    <property type="term" value="F:pectinesterase activity"/>
    <property type="evidence" value="ECO:0007669"/>
    <property type="project" value="UniProtKB-UniRule"/>
</dbReference>
<dbReference type="UniPathway" id="UPA00545">
    <property type="reaction ID" value="UER00823"/>
</dbReference>
<comment type="similarity">
    <text evidence="1">Belongs to the pectinesterase family.</text>
</comment>
<dbReference type="GO" id="GO:0009279">
    <property type="term" value="C:cell outer membrane"/>
    <property type="evidence" value="ECO:0007669"/>
    <property type="project" value="TreeGrafter"/>
</dbReference>
<dbReference type="GO" id="GO:0042545">
    <property type="term" value="P:cell wall modification"/>
    <property type="evidence" value="ECO:0007669"/>
    <property type="project" value="UniProtKB-UniRule"/>
</dbReference>
<comment type="caution">
    <text evidence="7">The sequence shown here is derived from an EMBL/GenBank/DDBJ whole genome shotgun (WGS) entry which is preliminary data.</text>
</comment>
<dbReference type="EC" id="3.1.1.11" evidence="5"/>
<evidence type="ECO:0000313" key="8">
    <source>
        <dbReference type="Proteomes" id="UP000294830"/>
    </source>
</evidence>